<dbReference type="GO" id="GO:0005524">
    <property type="term" value="F:ATP binding"/>
    <property type="evidence" value="ECO:0007669"/>
    <property type="project" value="InterPro"/>
</dbReference>
<dbReference type="SUPFAM" id="SSF56112">
    <property type="entry name" value="Protein kinase-like (PK-like)"/>
    <property type="match status" value="1"/>
</dbReference>
<dbReference type="PANTHER" id="PTHR48011:SF4">
    <property type="entry name" value="MITOGEN-ACTIVATED PROTEIN KINASE KINASE KINASE 19"/>
    <property type="match status" value="1"/>
</dbReference>
<sequence length="200" mass="22864">MAATLFLGQVLKGRRGLYTVINQLQDCVWLARNENQERVVAKSVRRFRLQNERDILLRFQNRTPCIRPLIDELEDSTIPPTLILRYLDDDALRASNHQRLMRPEVKYVAKKVLEGLSVLHDEGFVHTDIKPSNVLVNYDHSDIRFADVQLADFGSTVHMDSLHAQRGDSIGTPIFRSPEAHLQMQWGPATDIWSFGAMAS</sequence>
<reference evidence="2 3" key="1">
    <citation type="submission" date="2015-11" db="EMBL/GenBank/DDBJ databases">
        <title>Aspergillus lentulus strain IFM 54703T.</title>
        <authorList>
            <person name="Kusuya Y."/>
            <person name="Sakai K."/>
            <person name="Kamei K."/>
            <person name="Takahashi H."/>
            <person name="Yaguchi T."/>
        </authorList>
    </citation>
    <scope>NUCLEOTIDE SEQUENCE [LARGE SCALE GENOMIC DNA]</scope>
    <source>
        <strain evidence="2 3">IFM 54703</strain>
    </source>
</reference>
<evidence type="ECO:0000313" key="2">
    <source>
        <dbReference type="EMBL" id="GAQ04525.1"/>
    </source>
</evidence>
<evidence type="ECO:0000313" key="3">
    <source>
        <dbReference type="Proteomes" id="UP000051487"/>
    </source>
</evidence>
<accession>A0AAN4PH29</accession>
<dbReference type="SMART" id="SM00220">
    <property type="entry name" value="S_TKc"/>
    <property type="match status" value="1"/>
</dbReference>
<dbReference type="InterPro" id="IPR000719">
    <property type="entry name" value="Prot_kinase_dom"/>
</dbReference>
<dbReference type="EMBL" id="BCLY01000004">
    <property type="protein sequence ID" value="GAQ04525.1"/>
    <property type="molecule type" value="Genomic_DNA"/>
</dbReference>
<protein>
    <recommendedName>
        <fullName evidence="1">Protein kinase domain-containing protein</fullName>
    </recommendedName>
</protein>
<dbReference type="PANTHER" id="PTHR48011">
    <property type="entry name" value="CCR4-NOT TRANSCRIPTIONAL COMPLEX SUBUNIT CAF120-RELATED"/>
    <property type="match status" value="1"/>
</dbReference>
<dbReference type="Pfam" id="PF00069">
    <property type="entry name" value="Pkinase"/>
    <property type="match status" value="1"/>
</dbReference>
<proteinExistence type="predicted"/>
<dbReference type="GO" id="GO:0004672">
    <property type="term" value="F:protein kinase activity"/>
    <property type="evidence" value="ECO:0007669"/>
    <property type="project" value="InterPro"/>
</dbReference>
<dbReference type="InterPro" id="IPR008271">
    <property type="entry name" value="Ser/Thr_kinase_AS"/>
</dbReference>
<feature type="domain" description="Protein kinase" evidence="1">
    <location>
        <begin position="1"/>
        <end position="200"/>
    </location>
</feature>
<dbReference type="InterPro" id="IPR011009">
    <property type="entry name" value="Kinase-like_dom_sf"/>
</dbReference>
<dbReference type="AlphaFoldDB" id="A0AAN4PH29"/>
<dbReference type="InterPro" id="IPR052751">
    <property type="entry name" value="Plant_MAPKKK"/>
</dbReference>
<dbReference type="Gene3D" id="1.10.510.10">
    <property type="entry name" value="Transferase(Phosphotransferase) domain 1"/>
    <property type="match status" value="1"/>
</dbReference>
<comment type="caution">
    <text evidence="2">The sequence shown here is derived from an EMBL/GenBank/DDBJ whole genome shotgun (WGS) entry which is preliminary data.</text>
</comment>
<evidence type="ECO:0000259" key="1">
    <source>
        <dbReference type="PROSITE" id="PS50011"/>
    </source>
</evidence>
<gene>
    <name evidence="2" type="ORF">ALT_1846</name>
</gene>
<name>A0AAN4PH29_ASPLE</name>
<dbReference type="PROSITE" id="PS50011">
    <property type="entry name" value="PROTEIN_KINASE_DOM"/>
    <property type="match status" value="1"/>
</dbReference>
<dbReference type="Proteomes" id="UP000051487">
    <property type="component" value="Unassembled WGS sequence"/>
</dbReference>
<dbReference type="GO" id="GO:0007165">
    <property type="term" value="P:signal transduction"/>
    <property type="evidence" value="ECO:0007669"/>
    <property type="project" value="TreeGrafter"/>
</dbReference>
<dbReference type="PROSITE" id="PS00108">
    <property type="entry name" value="PROTEIN_KINASE_ST"/>
    <property type="match status" value="1"/>
</dbReference>
<organism evidence="2 3">
    <name type="scientific">Aspergillus lentulus</name>
    <dbReference type="NCBI Taxonomy" id="293939"/>
    <lineage>
        <taxon>Eukaryota</taxon>
        <taxon>Fungi</taxon>
        <taxon>Dikarya</taxon>
        <taxon>Ascomycota</taxon>
        <taxon>Pezizomycotina</taxon>
        <taxon>Eurotiomycetes</taxon>
        <taxon>Eurotiomycetidae</taxon>
        <taxon>Eurotiales</taxon>
        <taxon>Aspergillaceae</taxon>
        <taxon>Aspergillus</taxon>
        <taxon>Aspergillus subgen. Fumigati</taxon>
    </lineage>
</organism>